<dbReference type="InterPro" id="IPR036249">
    <property type="entry name" value="Thioredoxin-like_sf"/>
</dbReference>
<dbReference type="EMBL" id="CP127162">
    <property type="protein sequence ID" value="WIV20656.1"/>
    <property type="molecule type" value="Genomic_DNA"/>
</dbReference>
<proteinExistence type="predicted"/>
<dbReference type="SUPFAM" id="SSF52833">
    <property type="entry name" value="Thioredoxin-like"/>
    <property type="match status" value="1"/>
</dbReference>
<dbReference type="Pfam" id="PF00578">
    <property type="entry name" value="AhpC-TSA"/>
    <property type="match status" value="1"/>
</dbReference>
<keyword evidence="1" id="KW-1015">Disulfide bond</keyword>
<dbReference type="RefSeq" id="WP_285747758.1">
    <property type="nucleotide sequence ID" value="NZ_CP127162.1"/>
</dbReference>
<name>A0ABY8X867_9BACL</name>
<dbReference type="Proteomes" id="UP001236415">
    <property type="component" value="Chromosome"/>
</dbReference>
<evidence type="ECO:0000313" key="3">
    <source>
        <dbReference type="EMBL" id="WIV20656.1"/>
    </source>
</evidence>
<dbReference type="CDD" id="cd02966">
    <property type="entry name" value="TlpA_like_family"/>
    <property type="match status" value="1"/>
</dbReference>
<gene>
    <name evidence="3" type="ORF">QPK24_08235</name>
</gene>
<sequence>MKRNLYIWAGILLLIGFAFWQTSNKEGGVSIQNVFQPDKPLPTETGAKAGLLAPPFELKGLENKEETYRVGGTREKALLLNFWASWCDPCKMEAASLNLLAKNYKDKLDVYGVNVTKYDTEKDAKQFVDTFKLQFPILTDEDGAVYDLYKGMAFPTNVLIDKNGVIQEIILGILTEEELEKKVEALVKK</sequence>
<dbReference type="Gene3D" id="3.40.30.10">
    <property type="entry name" value="Glutaredoxin"/>
    <property type="match status" value="1"/>
</dbReference>
<keyword evidence="4" id="KW-1185">Reference proteome</keyword>
<evidence type="ECO:0000256" key="1">
    <source>
        <dbReference type="ARBA" id="ARBA00023157"/>
    </source>
</evidence>
<protein>
    <submittedName>
        <fullName evidence="3">TlpA disulfide reductase family protein</fullName>
    </submittedName>
</protein>
<dbReference type="PROSITE" id="PS51352">
    <property type="entry name" value="THIOREDOXIN_2"/>
    <property type="match status" value="1"/>
</dbReference>
<dbReference type="InterPro" id="IPR050553">
    <property type="entry name" value="Thioredoxin_ResA/DsbE_sf"/>
</dbReference>
<evidence type="ECO:0000259" key="2">
    <source>
        <dbReference type="PROSITE" id="PS51352"/>
    </source>
</evidence>
<accession>A0ABY8X867</accession>
<reference evidence="3 4" key="1">
    <citation type="submission" date="2023-06" db="EMBL/GenBank/DDBJ databases">
        <title>Paenibacillus polygonum sp. nov., an endophytic bacterium, isolated from Polygonum lapathifolium L. in Nanji Wetland National Nature Reserve, South of Poyang Lake, Jiangxi Province, China.</title>
        <authorList>
            <person name="Yu Z."/>
        </authorList>
    </citation>
    <scope>NUCLEOTIDE SEQUENCE [LARGE SCALE GENOMIC DNA]</scope>
    <source>
        <strain evidence="3 4">C31</strain>
    </source>
</reference>
<organism evidence="3 4">
    <name type="scientific">Paenibacillus polygoni</name>
    <dbReference type="NCBI Taxonomy" id="3050112"/>
    <lineage>
        <taxon>Bacteria</taxon>
        <taxon>Bacillati</taxon>
        <taxon>Bacillota</taxon>
        <taxon>Bacilli</taxon>
        <taxon>Bacillales</taxon>
        <taxon>Paenibacillaceae</taxon>
        <taxon>Paenibacillus</taxon>
    </lineage>
</organism>
<feature type="domain" description="Thioredoxin" evidence="2">
    <location>
        <begin position="47"/>
        <end position="188"/>
    </location>
</feature>
<dbReference type="PANTHER" id="PTHR42852">
    <property type="entry name" value="THIOL:DISULFIDE INTERCHANGE PROTEIN DSBE"/>
    <property type="match status" value="1"/>
</dbReference>
<dbReference type="InterPro" id="IPR000866">
    <property type="entry name" value="AhpC/TSA"/>
</dbReference>
<dbReference type="InterPro" id="IPR013766">
    <property type="entry name" value="Thioredoxin_domain"/>
</dbReference>
<evidence type="ECO:0000313" key="4">
    <source>
        <dbReference type="Proteomes" id="UP001236415"/>
    </source>
</evidence>
<dbReference type="PANTHER" id="PTHR42852:SF1">
    <property type="entry name" value="THIOREDOXIN-LIKE PROTEIN YNEN"/>
    <property type="match status" value="1"/>
</dbReference>